<dbReference type="Gene3D" id="2.70.50.60">
    <property type="entry name" value="abc- transporter (atp binding component) like domain"/>
    <property type="match status" value="1"/>
</dbReference>
<dbReference type="InterPro" id="IPR003593">
    <property type="entry name" value="AAA+_ATPase"/>
</dbReference>
<dbReference type="PROSITE" id="PS50893">
    <property type="entry name" value="ABC_TRANSPORTER_2"/>
    <property type="match status" value="1"/>
</dbReference>
<dbReference type="SUPFAM" id="SSF52540">
    <property type="entry name" value="P-loop containing nucleoside triphosphate hydrolases"/>
    <property type="match status" value="1"/>
</dbReference>
<dbReference type="CDD" id="cd10147">
    <property type="entry name" value="Wzt_C-like"/>
    <property type="match status" value="1"/>
</dbReference>
<evidence type="ECO:0000256" key="4">
    <source>
        <dbReference type="ARBA" id="ARBA00022840"/>
    </source>
</evidence>
<keyword evidence="4 6" id="KW-0067">ATP-binding</keyword>
<dbReference type="Gene3D" id="3.40.50.300">
    <property type="entry name" value="P-loop containing nucleotide triphosphate hydrolases"/>
    <property type="match status" value="1"/>
</dbReference>
<evidence type="ECO:0000256" key="1">
    <source>
        <dbReference type="ARBA" id="ARBA00005417"/>
    </source>
</evidence>
<dbReference type="InterPro" id="IPR003439">
    <property type="entry name" value="ABC_transporter-like_ATP-bd"/>
</dbReference>
<dbReference type="RefSeq" id="WP_063107529.1">
    <property type="nucleotide sequence ID" value="NZ_LVJS01000008.1"/>
</dbReference>
<dbReference type="InterPro" id="IPR029439">
    <property type="entry name" value="Wzt_C"/>
</dbReference>
<comment type="similarity">
    <text evidence="1">Belongs to the ABC transporter superfamily.</text>
</comment>
<dbReference type="CDD" id="cd03220">
    <property type="entry name" value="ABC_KpsT_Wzt"/>
    <property type="match status" value="1"/>
</dbReference>
<dbReference type="AlphaFoldDB" id="A0A154QLL5"/>
<dbReference type="GO" id="GO:0016020">
    <property type="term" value="C:membrane"/>
    <property type="evidence" value="ECO:0007669"/>
    <property type="project" value="InterPro"/>
</dbReference>
<keyword evidence="3" id="KW-0547">Nucleotide-binding</keyword>
<proteinExistence type="inferred from homology"/>
<dbReference type="InterPro" id="IPR050683">
    <property type="entry name" value="Bact_Polysacc_Export_ATP-bd"/>
</dbReference>
<dbReference type="GO" id="GO:0005524">
    <property type="term" value="F:ATP binding"/>
    <property type="evidence" value="ECO:0007669"/>
    <property type="project" value="UniProtKB-KW"/>
</dbReference>
<dbReference type="GO" id="GO:0016887">
    <property type="term" value="F:ATP hydrolysis activity"/>
    <property type="evidence" value="ECO:0007669"/>
    <property type="project" value="InterPro"/>
</dbReference>
<dbReference type="InterPro" id="IPR015860">
    <property type="entry name" value="ABC_transpr_TagH-like"/>
</dbReference>
<protein>
    <submittedName>
        <fullName evidence="6">ABC transporter ATP-binding protein</fullName>
    </submittedName>
</protein>
<dbReference type="Pfam" id="PF00005">
    <property type="entry name" value="ABC_tran"/>
    <property type="match status" value="1"/>
</dbReference>
<accession>A0A154QLL5</accession>
<sequence length="464" mass="50927">MNHFNESVIDVRNVSKCYQIYEKPSDRLKQALYPRIQRIVGTQAGRYFREFWALKDISFSVRPGEAVGIIGRNGSGKSTLLQLICGTLAPTAGEIETNGRIAALLELGSGFNPEFSGRENVYMNGAVLGLSGAEIAERYERIVDFSEIGDFIDQPVKTYSSGMYMRLAFAVQAHIDASIVIIDEALTVGDVFFRQKCYARLNQLREDGAAIILVSHSMPDIEQYCESAILLDHGVMRFIGPSSEAARHYYLVNQPQRVEVEQVIATTADRELIATACEQGVDRPSTQAFLDLTGRSQVGDGRVRCTGVALCDAAGRPCDSFRQGDRALFYAEYELDEDIGVPVCGVLISSDRGTIVHGKNSWQSDIDVPASKGAGSRVQCWQEIVLDLGPGDYVFEVGISSVSPAEWNHRRDISHEQMTGAEVRLCHLVNVGSFSVGLAIRDNVPVLTHHGLANLPGTMRIVTT</sequence>
<comment type="caution">
    <text evidence="6">The sequence shown here is derived from an EMBL/GenBank/DDBJ whole genome shotgun (WGS) entry which is preliminary data.</text>
</comment>
<evidence type="ECO:0000256" key="3">
    <source>
        <dbReference type="ARBA" id="ARBA00022741"/>
    </source>
</evidence>
<evidence type="ECO:0000313" key="6">
    <source>
        <dbReference type="EMBL" id="KZC25197.1"/>
    </source>
</evidence>
<evidence type="ECO:0000259" key="5">
    <source>
        <dbReference type="PROSITE" id="PS50893"/>
    </source>
</evidence>
<keyword evidence="7" id="KW-1185">Reference proteome</keyword>
<dbReference type="PANTHER" id="PTHR46743:SF2">
    <property type="entry name" value="TEICHOIC ACIDS EXPORT ATP-BINDING PROTEIN TAGH"/>
    <property type="match status" value="1"/>
</dbReference>
<dbReference type="PANTHER" id="PTHR46743">
    <property type="entry name" value="TEICHOIC ACIDS EXPORT ATP-BINDING PROTEIN TAGH"/>
    <property type="match status" value="1"/>
</dbReference>
<keyword evidence="2" id="KW-0813">Transport</keyword>
<dbReference type="EMBL" id="LVJS01000008">
    <property type="protein sequence ID" value="KZC25197.1"/>
    <property type="molecule type" value="Genomic_DNA"/>
</dbReference>
<dbReference type="Pfam" id="PF14524">
    <property type="entry name" value="Wzt_C"/>
    <property type="match status" value="1"/>
</dbReference>
<dbReference type="SMART" id="SM00382">
    <property type="entry name" value="AAA"/>
    <property type="match status" value="1"/>
</dbReference>
<name>A0A154QLL5_9GAMM</name>
<evidence type="ECO:0000313" key="7">
    <source>
        <dbReference type="Proteomes" id="UP000076131"/>
    </source>
</evidence>
<feature type="domain" description="ABC transporter" evidence="5">
    <location>
        <begin position="34"/>
        <end position="258"/>
    </location>
</feature>
<evidence type="ECO:0000256" key="2">
    <source>
        <dbReference type="ARBA" id="ARBA00022448"/>
    </source>
</evidence>
<gene>
    <name evidence="6" type="ORF">RHOFW104T7_04895</name>
</gene>
<dbReference type="Proteomes" id="UP000076131">
    <property type="component" value="Unassembled WGS sequence"/>
</dbReference>
<dbReference type="GO" id="GO:0140359">
    <property type="term" value="F:ABC-type transporter activity"/>
    <property type="evidence" value="ECO:0007669"/>
    <property type="project" value="InterPro"/>
</dbReference>
<dbReference type="InterPro" id="IPR027417">
    <property type="entry name" value="P-loop_NTPase"/>
</dbReference>
<reference evidence="6 7" key="1">
    <citation type="journal article" date="2016" name="MBio">
        <title>Lateral Gene Transfer in a Heavy Metal-Contaminated-Groundwater Microbial Community.</title>
        <authorList>
            <person name="Hemme C.L."/>
            <person name="Green S.J."/>
            <person name="Rishishwar L."/>
            <person name="Prakash O."/>
            <person name="Pettenato A."/>
            <person name="Chakraborty R."/>
            <person name="Deutschbauer A.M."/>
            <person name="Van Nostrand J.D."/>
            <person name="Wu L."/>
            <person name="He Z."/>
            <person name="Jordan I.K."/>
            <person name="Hazen T.C."/>
            <person name="Arkin A.P."/>
            <person name="Kostka J.E."/>
            <person name="Zhou J."/>
        </authorList>
    </citation>
    <scope>NUCLEOTIDE SEQUENCE [LARGE SCALE GENOMIC DNA]</scope>
    <source>
        <strain evidence="6 7">FW104-T7</strain>
    </source>
</reference>
<dbReference type="STRING" id="416169.RHOFW104T7_04895"/>
<organism evidence="6 7">
    <name type="scientific">Rhodanobacter thiooxydans</name>
    <dbReference type="NCBI Taxonomy" id="416169"/>
    <lineage>
        <taxon>Bacteria</taxon>
        <taxon>Pseudomonadati</taxon>
        <taxon>Pseudomonadota</taxon>
        <taxon>Gammaproteobacteria</taxon>
        <taxon>Lysobacterales</taxon>
        <taxon>Rhodanobacteraceae</taxon>
        <taxon>Rhodanobacter</taxon>
    </lineage>
</organism>